<dbReference type="EMBL" id="BMYI01000038">
    <property type="protein sequence ID" value="GHC41016.1"/>
    <property type="molecule type" value="Genomic_DNA"/>
</dbReference>
<sequence length="219" mass="24100">MAEPNRLADKMADAARAAWVAAARDSLIASGVSGLNLRGLSASLGVTTGAFYSVFSGLEDLHEALRQRWIDQNVTPMIEAIAAVGDDGFMQYLAALRVTILEDGIDPRFDNAIRDWAHSSPRTAEVLADADTLRIAALERMFLALGEDEKRAMIRARIAYFHQVGYGTLEIHDDPDERLLNLRYYAEALTGRRDLLVCTSADEVRQFILTGHPPVKVTA</sequence>
<dbReference type="Proteomes" id="UP000658305">
    <property type="component" value="Unassembled WGS sequence"/>
</dbReference>
<protein>
    <submittedName>
        <fullName evidence="1">TetR family transcriptional regulator</fullName>
    </submittedName>
</protein>
<dbReference type="InterPro" id="IPR009057">
    <property type="entry name" value="Homeodomain-like_sf"/>
</dbReference>
<dbReference type="RefSeq" id="WP_189382893.1">
    <property type="nucleotide sequence ID" value="NZ_BMYI01000038.1"/>
</dbReference>
<accession>A0ABQ3FU29</accession>
<keyword evidence="2" id="KW-1185">Reference proteome</keyword>
<proteinExistence type="predicted"/>
<comment type="caution">
    <text evidence="1">The sequence shown here is derived from an EMBL/GenBank/DDBJ whole genome shotgun (WGS) entry which is preliminary data.</text>
</comment>
<name>A0ABQ3FU29_9RHOB</name>
<dbReference type="SUPFAM" id="SSF46689">
    <property type="entry name" value="Homeodomain-like"/>
    <property type="match status" value="1"/>
</dbReference>
<evidence type="ECO:0000313" key="2">
    <source>
        <dbReference type="Proteomes" id="UP000658305"/>
    </source>
</evidence>
<reference evidence="2" key="1">
    <citation type="journal article" date="2019" name="Int. J. Syst. Evol. Microbiol.">
        <title>The Global Catalogue of Microorganisms (GCM) 10K type strain sequencing project: providing services to taxonomists for standard genome sequencing and annotation.</title>
        <authorList>
            <consortium name="The Broad Institute Genomics Platform"/>
            <consortium name="The Broad Institute Genome Sequencing Center for Infectious Disease"/>
            <person name="Wu L."/>
            <person name="Ma J."/>
        </authorList>
    </citation>
    <scope>NUCLEOTIDE SEQUENCE [LARGE SCALE GENOMIC DNA]</scope>
    <source>
        <strain evidence="2">KCTC 23298</strain>
    </source>
</reference>
<organism evidence="1 2">
    <name type="scientific">Gemmobacter nanjingensis</name>
    <dbReference type="NCBI Taxonomy" id="488454"/>
    <lineage>
        <taxon>Bacteria</taxon>
        <taxon>Pseudomonadati</taxon>
        <taxon>Pseudomonadota</taxon>
        <taxon>Alphaproteobacteria</taxon>
        <taxon>Rhodobacterales</taxon>
        <taxon>Paracoccaceae</taxon>
        <taxon>Gemmobacter</taxon>
    </lineage>
</organism>
<dbReference type="Gene3D" id="1.10.357.10">
    <property type="entry name" value="Tetracycline Repressor, domain 2"/>
    <property type="match status" value="1"/>
</dbReference>
<gene>
    <name evidence="1" type="ORF">GCM10007291_48650</name>
</gene>
<evidence type="ECO:0000313" key="1">
    <source>
        <dbReference type="EMBL" id="GHC41016.1"/>
    </source>
</evidence>